<feature type="active site" description="Nucleophile" evidence="4">
    <location>
        <position position="97"/>
    </location>
</feature>
<evidence type="ECO:0000313" key="7">
    <source>
        <dbReference type="EMBL" id="KAF2015834.1"/>
    </source>
</evidence>
<dbReference type="Gene3D" id="3.40.50.1100">
    <property type="match status" value="2"/>
</dbReference>
<dbReference type="AlphaFoldDB" id="A0A6A5XUB5"/>
<dbReference type="GeneID" id="54285303"/>
<keyword evidence="3 5" id="KW-0663">Pyridoxal phosphate</keyword>
<dbReference type="InterPro" id="IPR036052">
    <property type="entry name" value="TrpB-like_PALP_sf"/>
</dbReference>
<evidence type="ECO:0000313" key="8">
    <source>
        <dbReference type="Proteomes" id="UP000799778"/>
    </source>
</evidence>
<evidence type="ECO:0000256" key="1">
    <source>
        <dbReference type="ARBA" id="ARBA00001933"/>
    </source>
</evidence>
<reference evidence="7" key="1">
    <citation type="journal article" date="2020" name="Stud. Mycol.">
        <title>101 Dothideomycetes genomes: a test case for predicting lifestyles and emergence of pathogens.</title>
        <authorList>
            <person name="Haridas S."/>
            <person name="Albert R."/>
            <person name="Binder M."/>
            <person name="Bloem J."/>
            <person name="Labutti K."/>
            <person name="Salamov A."/>
            <person name="Andreopoulos B."/>
            <person name="Baker S."/>
            <person name="Barry K."/>
            <person name="Bills G."/>
            <person name="Bluhm B."/>
            <person name="Cannon C."/>
            <person name="Castanera R."/>
            <person name="Culley D."/>
            <person name="Daum C."/>
            <person name="Ezra D."/>
            <person name="Gonzalez J."/>
            <person name="Henrissat B."/>
            <person name="Kuo A."/>
            <person name="Liang C."/>
            <person name="Lipzen A."/>
            <person name="Lutzoni F."/>
            <person name="Magnuson J."/>
            <person name="Mondo S."/>
            <person name="Nolan M."/>
            <person name="Ohm R."/>
            <person name="Pangilinan J."/>
            <person name="Park H.-J."/>
            <person name="Ramirez L."/>
            <person name="Alfaro M."/>
            <person name="Sun H."/>
            <person name="Tritt A."/>
            <person name="Yoshinaga Y."/>
            <person name="Zwiers L.-H."/>
            <person name="Turgeon B."/>
            <person name="Goodwin S."/>
            <person name="Spatafora J."/>
            <person name="Crous P."/>
            <person name="Grigoriev I."/>
        </authorList>
    </citation>
    <scope>NUCLEOTIDE SEQUENCE</scope>
    <source>
        <strain evidence="7">CBS 175.79</strain>
    </source>
</reference>
<comment type="cofactor">
    <cofactor evidence="1">
        <name>pyridoxal 5'-phosphate</name>
        <dbReference type="ChEBI" id="CHEBI:597326"/>
    </cofactor>
</comment>
<evidence type="ECO:0000259" key="6">
    <source>
        <dbReference type="Pfam" id="PF00291"/>
    </source>
</evidence>
<evidence type="ECO:0000256" key="3">
    <source>
        <dbReference type="ARBA" id="ARBA00022898"/>
    </source>
</evidence>
<accession>A0A6A5XUB5</accession>
<dbReference type="SUPFAM" id="SSF53686">
    <property type="entry name" value="Tryptophan synthase beta subunit-like PLP-dependent enzymes"/>
    <property type="match status" value="1"/>
</dbReference>
<organism evidence="7 8">
    <name type="scientific">Aaosphaeria arxii CBS 175.79</name>
    <dbReference type="NCBI Taxonomy" id="1450172"/>
    <lineage>
        <taxon>Eukaryota</taxon>
        <taxon>Fungi</taxon>
        <taxon>Dikarya</taxon>
        <taxon>Ascomycota</taxon>
        <taxon>Pezizomycotina</taxon>
        <taxon>Dothideomycetes</taxon>
        <taxon>Pleosporomycetidae</taxon>
        <taxon>Pleosporales</taxon>
        <taxon>Pleosporales incertae sedis</taxon>
        <taxon>Aaosphaeria</taxon>
    </lineage>
</organism>
<keyword evidence="8" id="KW-1185">Reference proteome</keyword>
<dbReference type="PIRSF" id="PIRSF006278">
    <property type="entry name" value="ACCD_DCysDesulf"/>
    <property type="match status" value="1"/>
</dbReference>
<dbReference type="PANTHER" id="PTHR43780:SF2">
    <property type="entry name" value="1-AMINOCYCLOPROPANE-1-CARBOXYLATE DEAMINASE-RELATED"/>
    <property type="match status" value="1"/>
</dbReference>
<dbReference type="Pfam" id="PF00291">
    <property type="entry name" value="PALP"/>
    <property type="match status" value="1"/>
</dbReference>
<proteinExistence type="inferred from homology"/>
<evidence type="ECO:0000256" key="5">
    <source>
        <dbReference type="PIRSR" id="PIRSR006278-2"/>
    </source>
</evidence>
<sequence length="380" mass="40992">MATIGVRLPRPFADIPRVALMYPYPTPIEPLNNLTRHLSQQSKESGTKETPKIWIKHEDSNSALAYGGNKVRKLEYVIADAVAKSSTHLVTVGGVQSNSQRQVAAAGNRYGMRTILTPDASLGNPSKSDRAAYHVAGNVQIASLLNAEWRPSTEKDAQEARDTGGLSYDIAAQREMEKVRAEGGMPYYIPSGASLHLLGGLGFARWAFELEQQEKELGVRWDAIVVSCASGSTLGGMVAGFKLIEKERKASYDGAASKKRRVIGIQATSCDISETERVVNISARNTARLIGLQEDDIKSEDYELIGEYNGGAYGLLDDATRDAIKLLAETEGILTDPVYTGKAISGVIGLTRKNGFDGVENVLFVHTGGTPALSAYPSMQ</sequence>
<dbReference type="OrthoDB" id="10266364at2759"/>
<dbReference type="EMBL" id="ML978069">
    <property type="protein sequence ID" value="KAF2015834.1"/>
    <property type="molecule type" value="Genomic_DNA"/>
</dbReference>
<dbReference type="InterPro" id="IPR027278">
    <property type="entry name" value="ACCD_DCysDesulf"/>
</dbReference>
<protein>
    <submittedName>
        <fullName evidence="7">Tryptophan synthase beta subunit-like PLP-dependent enzyme</fullName>
    </submittedName>
</protein>
<gene>
    <name evidence="7" type="ORF">BU24DRAFT_422135</name>
</gene>
<dbReference type="Proteomes" id="UP000799778">
    <property type="component" value="Unassembled WGS sequence"/>
</dbReference>
<dbReference type="PANTHER" id="PTHR43780">
    <property type="entry name" value="1-AMINOCYCLOPROPANE-1-CARBOXYLATE DEAMINASE-RELATED"/>
    <property type="match status" value="1"/>
</dbReference>
<comment type="similarity">
    <text evidence="2">Belongs to the ACC deaminase/D-cysteine desulfhydrase family.</text>
</comment>
<name>A0A6A5XUB5_9PLEO</name>
<dbReference type="RefSeq" id="XP_033384173.1">
    <property type="nucleotide sequence ID" value="XM_033527906.1"/>
</dbReference>
<dbReference type="InterPro" id="IPR001926">
    <property type="entry name" value="TrpB-like_PALP"/>
</dbReference>
<evidence type="ECO:0000256" key="4">
    <source>
        <dbReference type="PIRSR" id="PIRSR006278-1"/>
    </source>
</evidence>
<feature type="modified residue" description="N6-(pyridoxal phosphate)lysine" evidence="5">
    <location>
        <position position="70"/>
    </location>
</feature>
<evidence type="ECO:0000256" key="2">
    <source>
        <dbReference type="ARBA" id="ARBA00008639"/>
    </source>
</evidence>
<dbReference type="GO" id="GO:0019148">
    <property type="term" value="F:D-cysteine desulfhydrase activity"/>
    <property type="evidence" value="ECO:0007669"/>
    <property type="project" value="TreeGrafter"/>
</dbReference>
<feature type="domain" description="Tryptophan synthase beta chain-like PALP" evidence="6">
    <location>
        <begin position="24"/>
        <end position="368"/>
    </location>
</feature>